<proteinExistence type="predicted"/>
<feature type="transmembrane region" description="Helical" evidence="1">
    <location>
        <begin position="124"/>
        <end position="144"/>
    </location>
</feature>
<dbReference type="Pfam" id="PF07758">
    <property type="entry name" value="DUF1614"/>
    <property type="match status" value="1"/>
</dbReference>
<keyword evidence="1" id="KW-1133">Transmembrane helix</keyword>
<dbReference type="InterPro" id="IPR011672">
    <property type="entry name" value="DUF1614"/>
</dbReference>
<evidence type="ECO:0000313" key="3">
    <source>
        <dbReference type="Proteomes" id="UP000024332"/>
    </source>
</evidence>
<sequence>MALRIIVYSPVRGMLFPIYVLLGLILLFISMGYFRDVLSFVGVNSKFSYLLAFEVSVLSLSLSPVNLVVKEVKRIAKIPSYDVVYVFGIPFYIPRLSHTYATTLIALNFGGAIMPLILSLTLMYFTFHYIVLILFATLFLIIISKILSKVIEGVGVVMHPIVPPLFAVLISYILFMGKPELIPVSAYISSVLGTLIGADLLNLRKILDSSPQIVSIGGMGSFDGIFLSGLFSIVIGEILISLL</sequence>
<comment type="caution">
    <text evidence="2">The sequence shown here is derived from an EMBL/GenBank/DDBJ whole genome shotgun (WGS) entry which is preliminary data.</text>
</comment>
<feature type="transmembrane region" description="Helical" evidence="1">
    <location>
        <begin position="12"/>
        <end position="35"/>
    </location>
</feature>
<dbReference type="AlphaFoldDB" id="A0A031LPS0"/>
<feature type="transmembrane region" description="Helical" evidence="1">
    <location>
        <begin position="156"/>
        <end position="175"/>
    </location>
</feature>
<gene>
    <name evidence="2" type="ORF">CM19_07340</name>
</gene>
<reference evidence="2 3" key="1">
    <citation type="submission" date="2014-03" db="EMBL/GenBank/DDBJ databases">
        <title>Draft genome sequence of the novel thermoacidophilic archaea Acidianus copahuensis ALE1 strain, isolated from Copahue volcanic area in Neuquen Argentina.</title>
        <authorList>
            <person name="Urbieta M.S."/>
            <person name="Rascovan N."/>
            <person name="Castro C."/>
            <person name="Revale S."/>
            <person name="Giaveno M.A."/>
            <person name="Vazquez M.P."/>
            <person name="Donati E.R."/>
        </authorList>
    </citation>
    <scope>NUCLEOTIDE SEQUENCE [LARGE SCALE GENOMIC DNA]</scope>
    <source>
        <strain evidence="2 3">ALE1</strain>
    </source>
</reference>
<organism evidence="2 3">
    <name type="scientific">Candidatus Acidianus copahuensis</name>
    <dbReference type="NCBI Taxonomy" id="1160895"/>
    <lineage>
        <taxon>Archaea</taxon>
        <taxon>Thermoproteota</taxon>
        <taxon>Thermoprotei</taxon>
        <taxon>Sulfolobales</taxon>
        <taxon>Sulfolobaceae</taxon>
        <taxon>Acidianus</taxon>
    </lineage>
</organism>
<name>A0A031LPS0_9CREN</name>
<dbReference type="EMBL" id="JFZT01000044">
    <property type="protein sequence ID" value="EZQ04793.1"/>
    <property type="molecule type" value="Genomic_DNA"/>
</dbReference>
<feature type="transmembrane region" description="Helical" evidence="1">
    <location>
        <begin position="99"/>
        <end position="118"/>
    </location>
</feature>
<feature type="transmembrane region" description="Helical" evidence="1">
    <location>
        <begin position="47"/>
        <end position="69"/>
    </location>
</feature>
<dbReference type="Proteomes" id="UP000024332">
    <property type="component" value="Unassembled WGS sequence"/>
</dbReference>
<feature type="transmembrane region" description="Helical" evidence="1">
    <location>
        <begin position="213"/>
        <end position="240"/>
    </location>
</feature>
<keyword evidence="1" id="KW-0472">Membrane</keyword>
<dbReference type="STRING" id="1160895.CM19_07340"/>
<evidence type="ECO:0000256" key="1">
    <source>
        <dbReference type="SAM" id="Phobius"/>
    </source>
</evidence>
<keyword evidence="1" id="KW-0812">Transmembrane</keyword>
<accession>A0A031LPS0</accession>
<protein>
    <submittedName>
        <fullName evidence="2">Membrane protein</fullName>
    </submittedName>
</protein>
<evidence type="ECO:0000313" key="2">
    <source>
        <dbReference type="EMBL" id="EZQ04793.1"/>
    </source>
</evidence>
<feature type="transmembrane region" description="Helical" evidence="1">
    <location>
        <begin position="181"/>
        <end position="201"/>
    </location>
</feature>
<keyword evidence="3" id="KW-1185">Reference proteome</keyword>